<organism evidence="4 5">
    <name type="scientific">Crotalaria pallida</name>
    <name type="common">Smooth rattlebox</name>
    <name type="synonym">Crotalaria striata</name>
    <dbReference type="NCBI Taxonomy" id="3830"/>
    <lineage>
        <taxon>Eukaryota</taxon>
        <taxon>Viridiplantae</taxon>
        <taxon>Streptophyta</taxon>
        <taxon>Embryophyta</taxon>
        <taxon>Tracheophyta</taxon>
        <taxon>Spermatophyta</taxon>
        <taxon>Magnoliopsida</taxon>
        <taxon>eudicotyledons</taxon>
        <taxon>Gunneridae</taxon>
        <taxon>Pentapetalae</taxon>
        <taxon>rosids</taxon>
        <taxon>fabids</taxon>
        <taxon>Fabales</taxon>
        <taxon>Fabaceae</taxon>
        <taxon>Papilionoideae</taxon>
        <taxon>50 kb inversion clade</taxon>
        <taxon>genistoids sensu lato</taxon>
        <taxon>core genistoids</taxon>
        <taxon>Crotalarieae</taxon>
        <taxon>Crotalaria</taxon>
    </lineage>
</organism>
<feature type="region of interest" description="Disordered" evidence="2">
    <location>
        <begin position="16"/>
        <end position="64"/>
    </location>
</feature>
<evidence type="ECO:0000259" key="3">
    <source>
        <dbReference type="Pfam" id="PF03763"/>
    </source>
</evidence>
<gene>
    <name evidence="4" type="ORF">RIF29_35542</name>
</gene>
<proteinExistence type="inferred from homology"/>
<feature type="compositionally biased region" description="Basic and acidic residues" evidence="2">
    <location>
        <begin position="171"/>
        <end position="183"/>
    </location>
</feature>
<feature type="compositionally biased region" description="Polar residues" evidence="2">
    <location>
        <begin position="24"/>
        <end position="43"/>
    </location>
</feature>
<feature type="region of interest" description="Disordered" evidence="2">
    <location>
        <begin position="88"/>
        <end position="276"/>
    </location>
</feature>
<dbReference type="AlphaFoldDB" id="A0AAN9EB97"/>
<dbReference type="Proteomes" id="UP001372338">
    <property type="component" value="Unassembled WGS sequence"/>
</dbReference>
<evidence type="ECO:0000313" key="4">
    <source>
        <dbReference type="EMBL" id="KAK7251927.1"/>
    </source>
</evidence>
<accession>A0AAN9EB97</accession>
<dbReference type="InterPro" id="IPR005516">
    <property type="entry name" value="Remorin_C"/>
</dbReference>
<feature type="compositionally biased region" description="Pro residues" evidence="2">
    <location>
        <begin position="208"/>
        <end position="235"/>
    </location>
</feature>
<reference evidence="4 5" key="1">
    <citation type="submission" date="2024-01" db="EMBL/GenBank/DDBJ databases">
        <title>The genomes of 5 underutilized Papilionoideae crops provide insights into root nodulation and disease resistanc.</title>
        <authorList>
            <person name="Yuan L."/>
        </authorList>
    </citation>
    <scope>NUCLEOTIDE SEQUENCE [LARGE SCALE GENOMIC DNA]</scope>
    <source>
        <strain evidence="4">ZHUSHIDOU_FW_LH</strain>
        <tissue evidence="4">Leaf</tissue>
    </source>
</reference>
<dbReference type="Pfam" id="PF03763">
    <property type="entry name" value="Remorin_C"/>
    <property type="match status" value="1"/>
</dbReference>
<evidence type="ECO:0000313" key="5">
    <source>
        <dbReference type="Proteomes" id="UP001372338"/>
    </source>
</evidence>
<evidence type="ECO:0000256" key="1">
    <source>
        <dbReference type="ARBA" id="ARBA00005711"/>
    </source>
</evidence>
<feature type="compositionally biased region" description="Polar residues" evidence="2">
    <location>
        <begin position="117"/>
        <end position="128"/>
    </location>
</feature>
<feature type="region of interest" description="Disordered" evidence="2">
    <location>
        <begin position="299"/>
        <end position="322"/>
    </location>
</feature>
<feature type="compositionally biased region" description="Basic residues" evidence="2">
    <location>
        <begin position="299"/>
        <end position="309"/>
    </location>
</feature>
<sequence length="376" mass="43088">METLMKQIRLKFTGAEEENKFEESGSTNQKTQSFKVDQQTPVTNFAEKKRSQRQFSRNMNHDYDSGEMEHATAIAAAAFAIHSQEQISEIPQKKKISEPFETSLTKTKSKVKDTKSPFSLPSISSKRTVSFKFGNDQGNKEPISSITEEKKPEQQDTTPPPSLKKTSSFIEKLKNTTDDKKPEIPAPKRTPTFRDNNLMNTTNDIKPETPPPKFPPPPPPPVQEPVPLRPPPPIPLGHSSTTRPDPVRPPTPPAGTRRQSLTRQGTFETKADAWERNEQQKIKERYEKLIETIDSWEKKKKMKARRKLNKHEQSDDERKRVKAMKKYQSKMKYIDEIASGARAESVERRRNEELKAKEKANIIRTTGKLPKTCYCF</sequence>
<comment type="caution">
    <text evidence="4">The sequence shown here is derived from an EMBL/GenBank/DDBJ whole genome shotgun (WGS) entry which is preliminary data.</text>
</comment>
<feature type="compositionally biased region" description="Basic and acidic residues" evidence="2">
    <location>
        <begin position="310"/>
        <end position="319"/>
    </location>
</feature>
<dbReference type="EMBL" id="JAYWIO010000007">
    <property type="protein sequence ID" value="KAK7251927.1"/>
    <property type="molecule type" value="Genomic_DNA"/>
</dbReference>
<keyword evidence="5" id="KW-1185">Reference proteome</keyword>
<dbReference type="PANTHER" id="PTHR31471">
    <property type="entry name" value="OS02G0116800 PROTEIN"/>
    <property type="match status" value="1"/>
</dbReference>
<evidence type="ECO:0000256" key="2">
    <source>
        <dbReference type="SAM" id="MobiDB-lite"/>
    </source>
</evidence>
<feature type="compositionally biased region" description="Polar residues" evidence="2">
    <location>
        <begin position="193"/>
        <end position="204"/>
    </location>
</feature>
<protein>
    <recommendedName>
        <fullName evidence="3">Remorin C-terminal domain-containing protein</fullName>
    </recommendedName>
</protein>
<comment type="similarity">
    <text evidence="1">Belongs to the remorin family.</text>
</comment>
<dbReference type="PANTHER" id="PTHR31471:SF51">
    <property type="entry name" value="REMORIN FAMILY PROTEIN"/>
    <property type="match status" value="1"/>
</dbReference>
<feature type="domain" description="Remorin C-terminal" evidence="3">
    <location>
        <begin position="267"/>
        <end position="371"/>
    </location>
</feature>
<name>A0AAN9EB97_CROPI</name>